<accession>A0ABV9YYA4</accession>
<organism evidence="1 2">
    <name type="scientific">Flaviflagellibacter deserti</name>
    <dbReference type="NCBI Taxonomy" id="2267266"/>
    <lineage>
        <taxon>Bacteria</taxon>
        <taxon>Pseudomonadati</taxon>
        <taxon>Pseudomonadota</taxon>
        <taxon>Alphaproteobacteria</taxon>
        <taxon>Hyphomicrobiales</taxon>
        <taxon>Flaviflagellibacter</taxon>
    </lineage>
</organism>
<keyword evidence="2" id="KW-1185">Reference proteome</keyword>
<dbReference type="InterPro" id="IPR014456">
    <property type="entry name" value="UCP010244_IM"/>
</dbReference>
<protein>
    <recommendedName>
        <fullName evidence="3">DUF1254 domain-containing protein</fullName>
    </recommendedName>
</protein>
<gene>
    <name evidence="1" type="ORF">ACFPFW_07065</name>
</gene>
<comment type="caution">
    <text evidence="1">The sequence shown here is derived from an EMBL/GenBank/DDBJ whole genome shotgun (WGS) entry which is preliminary data.</text>
</comment>
<dbReference type="PIRSF" id="PIRSF010244">
    <property type="entry name" value="UCP010244_imp"/>
    <property type="match status" value="1"/>
</dbReference>
<proteinExistence type="predicted"/>
<sequence length="175" mass="19100">MRWFFLIATGLLIGGVLHIVSLLAVPVVAPRDAYSRVRELGPENTFVKIDAEKADGLPFLDPAFLHLACRFDLRDGPMRVSIPLASDYISASFYTRDAVAFFSLNDRSATGRILEIDLRDANDEASKATEVRPGSVLVMSPEPLGFVLVRALAPSPSTRKTIQTELARSVCVPAN</sequence>
<reference evidence="2" key="1">
    <citation type="journal article" date="2019" name="Int. J. Syst. Evol. Microbiol.">
        <title>The Global Catalogue of Microorganisms (GCM) 10K type strain sequencing project: providing services to taxonomists for standard genome sequencing and annotation.</title>
        <authorList>
            <consortium name="The Broad Institute Genomics Platform"/>
            <consortium name="The Broad Institute Genome Sequencing Center for Infectious Disease"/>
            <person name="Wu L."/>
            <person name="Ma J."/>
        </authorList>
    </citation>
    <scope>NUCLEOTIDE SEQUENCE [LARGE SCALE GENOMIC DNA]</scope>
    <source>
        <strain evidence="2">CGMCC 1.16444</strain>
    </source>
</reference>
<evidence type="ECO:0000313" key="1">
    <source>
        <dbReference type="EMBL" id="MFC5067775.1"/>
    </source>
</evidence>
<dbReference type="EMBL" id="JBHSJF010000006">
    <property type="protein sequence ID" value="MFC5067775.1"/>
    <property type="molecule type" value="Genomic_DNA"/>
</dbReference>
<name>A0ABV9YYA4_9HYPH</name>
<dbReference type="Proteomes" id="UP001595796">
    <property type="component" value="Unassembled WGS sequence"/>
</dbReference>
<dbReference type="RefSeq" id="WP_114956641.1">
    <property type="nucleotide sequence ID" value="NZ_JBHSJF010000006.1"/>
</dbReference>
<evidence type="ECO:0008006" key="3">
    <source>
        <dbReference type="Google" id="ProtNLM"/>
    </source>
</evidence>
<evidence type="ECO:0000313" key="2">
    <source>
        <dbReference type="Proteomes" id="UP001595796"/>
    </source>
</evidence>